<reference evidence="2 3" key="1">
    <citation type="submission" date="2023-02" db="EMBL/GenBank/DDBJ databases">
        <title>LHISI_Scaffold_Assembly.</title>
        <authorList>
            <person name="Stuart O.P."/>
            <person name="Cleave R."/>
            <person name="Magrath M.J.L."/>
            <person name="Mikheyev A.S."/>
        </authorList>
    </citation>
    <scope>NUCLEOTIDE SEQUENCE [LARGE SCALE GENOMIC DNA]</scope>
    <source>
        <strain evidence="2">Daus_M_001</strain>
        <tissue evidence="2">Leg muscle</tissue>
    </source>
</reference>
<name>A0ABQ9GYA1_9NEOP</name>
<evidence type="ECO:0000313" key="3">
    <source>
        <dbReference type="Proteomes" id="UP001159363"/>
    </source>
</evidence>
<sequence length="477" mass="52630">MRAHVLNQKNHRTKLKAPSVWCCEGGFLAVLLFERNLPVPTTLRVVRGGLVWCEGFGKVSLGFVVGRVVAGKMSRRHGGISLWSGSRDTKVKPDSGIARLAVATPSVGRRTSMIGRRRMRGRGGAQRARRSVAHGRASRVLGRAPLATWRRGAGRLSHGHVSAPCAANPTLLAFLRVLPRWSVRGQLRSSWVTRLVDNARERFIIDKCRILLDPCQETKHEQIHRVLIDTEEKYVVNSSRTQGGRGGRAVSLLAPTKPRPGRSRIFGCANRAGRCRWSAGFLGDLPFPPVLTFRRCLHTRLASPSSPLNTEGSSISVAREPNKGTAEAQWLENSIRVLQKLRAWENPIVGPQLICNGVHDHLAPEVQALNSLDDVSGRASSIADDGEARRVWSSADTQGRGETGDPQVNPTTIIIVRHDSHVTRIRELPRRESNPVHLGGRWVVCPLHHRGPCRYLPLDVRYRSALSPALLQTLSGM</sequence>
<keyword evidence="3" id="KW-1185">Reference proteome</keyword>
<feature type="region of interest" description="Disordered" evidence="1">
    <location>
        <begin position="304"/>
        <end position="323"/>
    </location>
</feature>
<evidence type="ECO:0000313" key="2">
    <source>
        <dbReference type="EMBL" id="KAJ8876951.1"/>
    </source>
</evidence>
<comment type="caution">
    <text evidence="2">The sequence shown here is derived from an EMBL/GenBank/DDBJ whole genome shotgun (WGS) entry which is preliminary data.</text>
</comment>
<feature type="region of interest" description="Disordered" evidence="1">
    <location>
        <begin position="386"/>
        <end position="408"/>
    </location>
</feature>
<proteinExistence type="predicted"/>
<gene>
    <name evidence="2" type="ORF">PR048_021401</name>
</gene>
<dbReference type="Proteomes" id="UP001159363">
    <property type="component" value="Chromosome 7"/>
</dbReference>
<feature type="compositionally biased region" description="Polar residues" evidence="1">
    <location>
        <begin position="304"/>
        <end position="316"/>
    </location>
</feature>
<evidence type="ECO:0000256" key="1">
    <source>
        <dbReference type="SAM" id="MobiDB-lite"/>
    </source>
</evidence>
<accession>A0ABQ9GYA1</accession>
<dbReference type="EMBL" id="JARBHB010000008">
    <property type="protein sequence ID" value="KAJ8876951.1"/>
    <property type="molecule type" value="Genomic_DNA"/>
</dbReference>
<protein>
    <submittedName>
        <fullName evidence="2">Uncharacterized protein</fullName>
    </submittedName>
</protein>
<organism evidence="2 3">
    <name type="scientific">Dryococelus australis</name>
    <dbReference type="NCBI Taxonomy" id="614101"/>
    <lineage>
        <taxon>Eukaryota</taxon>
        <taxon>Metazoa</taxon>
        <taxon>Ecdysozoa</taxon>
        <taxon>Arthropoda</taxon>
        <taxon>Hexapoda</taxon>
        <taxon>Insecta</taxon>
        <taxon>Pterygota</taxon>
        <taxon>Neoptera</taxon>
        <taxon>Polyneoptera</taxon>
        <taxon>Phasmatodea</taxon>
        <taxon>Verophasmatodea</taxon>
        <taxon>Anareolatae</taxon>
        <taxon>Phasmatidae</taxon>
        <taxon>Eurycanthinae</taxon>
        <taxon>Dryococelus</taxon>
    </lineage>
</organism>